<dbReference type="SUPFAM" id="SSF47473">
    <property type="entry name" value="EF-hand"/>
    <property type="match status" value="1"/>
</dbReference>
<reference evidence="3 4" key="1">
    <citation type="journal article" date="2017" name="Curr. Biol.">
        <title>Genome architecture and evolution of a unichromosomal asexual nematode.</title>
        <authorList>
            <person name="Fradin H."/>
            <person name="Zegar C."/>
            <person name="Gutwein M."/>
            <person name="Lucas J."/>
            <person name="Kovtun M."/>
            <person name="Corcoran D."/>
            <person name="Baugh L.R."/>
            <person name="Kiontke K."/>
            <person name="Gunsalus K."/>
            <person name="Fitch D.H."/>
            <person name="Piano F."/>
        </authorList>
    </citation>
    <scope>NUCLEOTIDE SEQUENCE [LARGE SCALE GENOMIC DNA]</scope>
    <source>
        <strain evidence="3">PF1309</strain>
    </source>
</reference>
<feature type="domain" description="EF-hand" evidence="2">
    <location>
        <begin position="28"/>
        <end position="51"/>
    </location>
</feature>
<dbReference type="InterPro" id="IPR002048">
    <property type="entry name" value="EF_hand_dom"/>
</dbReference>
<feature type="domain" description="EF-hand" evidence="2">
    <location>
        <begin position="111"/>
        <end position="141"/>
    </location>
</feature>
<proteinExistence type="predicted"/>
<dbReference type="PROSITE" id="PS50222">
    <property type="entry name" value="EF_HAND_2"/>
    <property type="match status" value="2"/>
</dbReference>
<keyword evidence="1" id="KW-0106">Calcium</keyword>
<keyword evidence="4" id="KW-1185">Reference proteome</keyword>
<dbReference type="Proteomes" id="UP000218231">
    <property type="component" value="Unassembled WGS sequence"/>
</dbReference>
<dbReference type="InterPro" id="IPR018247">
    <property type="entry name" value="EF_Hand_1_Ca_BS"/>
</dbReference>
<dbReference type="InterPro" id="IPR011992">
    <property type="entry name" value="EF-hand-dom_pair"/>
</dbReference>
<accession>A0A2A2J355</accession>
<evidence type="ECO:0000313" key="3">
    <source>
        <dbReference type="EMBL" id="PAV56077.1"/>
    </source>
</evidence>
<gene>
    <name evidence="3" type="ORF">WR25_06633</name>
</gene>
<dbReference type="AlphaFoldDB" id="A0A2A2J355"/>
<evidence type="ECO:0000313" key="4">
    <source>
        <dbReference type="Proteomes" id="UP000218231"/>
    </source>
</evidence>
<dbReference type="EMBL" id="LIAE01010723">
    <property type="protein sequence ID" value="PAV56077.1"/>
    <property type="molecule type" value="Genomic_DNA"/>
</dbReference>
<dbReference type="Gene3D" id="1.10.238.10">
    <property type="entry name" value="EF-hand"/>
    <property type="match status" value="1"/>
</dbReference>
<protein>
    <recommendedName>
        <fullName evidence="2">EF-hand domain-containing protein</fullName>
    </recommendedName>
</protein>
<organism evidence="3 4">
    <name type="scientific">Diploscapter pachys</name>
    <dbReference type="NCBI Taxonomy" id="2018661"/>
    <lineage>
        <taxon>Eukaryota</taxon>
        <taxon>Metazoa</taxon>
        <taxon>Ecdysozoa</taxon>
        <taxon>Nematoda</taxon>
        <taxon>Chromadorea</taxon>
        <taxon>Rhabditida</taxon>
        <taxon>Rhabditina</taxon>
        <taxon>Rhabditomorpha</taxon>
        <taxon>Rhabditoidea</taxon>
        <taxon>Rhabditidae</taxon>
        <taxon>Diploscapter</taxon>
    </lineage>
</organism>
<sequence length="191" mass="22184">MTSIDEDIYSKLDPFLIRKWTHAFYVFFDLNRSGALDWQDFEDLIEVIGEARGNRSDIFLTAKLCLPDIWHKLCEANGKTTDDQLAVSEWHSMWAKALEENSELGWQKCYLDYIFKLLDASGDKLVDQAEYVQVLGFFGVSEENALNCFDKFGTSNLNCIDYKRFLQLWNEFFKSVDRNAPGNYLLGIIDE</sequence>
<dbReference type="OrthoDB" id="9974725at2759"/>
<dbReference type="STRING" id="2018661.A0A2A2J355"/>
<name>A0A2A2J355_9BILA</name>
<dbReference type="PROSITE" id="PS00018">
    <property type="entry name" value="EF_HAND_1"/>
    <property type="match status" value="2"/>
</dbReference>
<dbReference type="GO" id="GO:0005509">
    <property type="term" value="F:calcium ion binding"/>
    <property type="evidence" value="ECO:0007669"/>
    <property type="project" value="InterPro"/>
</dbReference>
<evidence type="ECO:0000256" key="1">
    <source>
        <dbReference type="ARBA" id="ARBA00022837"/>
    </source>
</evidence>
<evidence type="ECO:0000259" key="2">
    <source>
        <dbReference type="PROSITE" id="PS50222"/>
    </source>
</evidence>
<comment type="caution">
    <text evidence="3">The sequence shown here is derived from an EMBL/GenBank/DDBJ whole genome shotgun (WGS) entry which is preliminary data.</text>
</comment>